<protein>
    <submittedName>
        <fullName evidence="2">DUF11 domain-containing protein</fullName>
    </submittedName>
</protein>
<accession>A0A7X1G028</accession>
<proteinExistence type="predicted"/>
<dbReference type="EMBL" id="JACLAX010000015">
    <property type="protein sequence ID" value="MBC2670175.1"/>
    <property type="molecule type" value="Genomic_DNA"/>
</dbReference>
<dbReference type="RefSeq" id="WP_185680033.1">
    <property type="nucleotide sequence ID" value="NZ_JACLAX010000015.1"/>
</dbReference>
<organism evidence="2 3">
    <name type="scientific">Novosphingobium piscinae</name>
    <dbReference type="NCBI Taxonomy" id="1507448"/>
    <lineage>
        <taxon>Bacteria</taxon>
        <taxon>Pseudomonadati</taxon>
        <taxon>Pseudomonadota</taxon>
        <taxon>Alphaproteobacteria</taxon>
        <taxon>Sphingomonadales</taxon>
        <taxon>Sphingomonadaceae</taxon>
        <taxon>Novosphingobium</taxon>
    </lineage>
</organism>
<dbReference type="NCBIfam" id="TIGR01451">
    <property type="entry name" value="B_ant_repeat"/>
    <property type="match status" value="1"/>
</dbReference>
<feature type="chain" id="PRO_5030643197" evidence="1">
    <location>
        <begin position="27"/>
        <end position="325"/>
    </location>
</feature>
<dbReference type="Proteomes" id="UP000551327">
    <property type="component" value="Unassembled WGS sequence"/>
</dbReference>
<keyword evidence="3" id="KW-1185">Reference proteome</keyword>
<evidence type="ECO:0000256" key="1">
    <source>
        <dbReference type="SAM" id="SignalP"/>
    </source>
</evidence>
<evidence type="ECO:0000313" key="2">
    <source>
        <dbReference type="EMBL" id="MBC2670175.1"/>
    </source>
</evidence>
<comment type="caution">
    <text evidence="2">The sequence shown here is derived from an EMBL/GenBank/DDBJ whole genome shotgun (WGS) entry which is preliminary data.</text>
</comment>
<gene>
    <name evidence="2" type="ORF">H7F53_13550</name>
</gene>
<reference evidence="2 3" key="1">
    <citation type="submission" date="2020-08" db="EMBL/GenBank/DDBJ databases">
        <title>The genome sequence of type strain Novosphingobium piscinae KCTC 42194.</title>
        <authorList>
            <person name="Liu Y."/>
        </authorList>
    </citation>
    <scope>NUCLEOTIDE SEQUENCE [LARGE SCALE GENOMIC DNA]</scope>
    <source>
        <strain evidence="2 3">KCTC 42194</strain>
    </source>
</reference>
<dbReference type="AlphaFoldDB" id="A0A7X1G028"/>
<name>A0A7X1G028_9SPHN</name>
<keyword evidence="1" id="KW-0732">Signal</keyword>
<feature type="signal peptide" evidence="1">
    <location>
        <begin position="1"/>
        <end position="26"/>
    </location>
</feature>
<evidence type="ECO:0000313" key="3">
    <source>
        <dbReference type="Proteomes" id="UP000551327"/>
    </source>
</evidence>
<sequence>MSRTPFNIALTGLTLTAALCVRPAWAAGVAAGTVIENVATATYSSGAGTASIQSNRVSLRVDELLDVAVATLSTAPQPLSGGTAVLSYAVTNSGNGSEAYTLAVDPAVAGNPFTATIQAIVADSNGNGTYDAGVDAVLATGASTPALAADAALRVFVLVGLPAGAADAAISQVRLTATAETGSGTPGTTFAGAGDGGVDAVVGASTARSATLAAVIARLGAVGLTKSAVIADPFGGSRPVPGALVTYSLVTRISGSGSAEGVTVSDGIPAGTTYQAGTLKLDGAALSDAADADAGTAAASGVAVALGTLAAGSPDRTISFTVKIN</sequence>
<dbReference type="InterPro" id="IPR047589">
    <property type="entry name" value="DUF11_rpt"/>
</dbReference>